<sequence>MRKINYLLLILFALSFAACDDDDEVSSLTLSSTELTMYSQGTTSILVQGNGGYTASSSDEEIATVSIDGDAVLIKGKKVGKATITVKDKKDKTAEIEVTLYEENYTYKILGSDIFLVRGEVADNILNEIKGDIQQFYPAENGNLYRFVRNNRMEGILTIHPSGSEQVLYKGSFMAGKASYDIMRMDIKENVYYYFAYEDETKEKSAAIGGGSSLPFTFYDKLILVYNCTDYYKEKYPSAGIEYMAFGQYLESVDID</sequence>
<dbReference type="Gene3D" id="2.60.40.1080">
    <property type="match status" value="1"/>
</dbReference>
<dbReference type="InterPro" id="IPR008964">
    <property type="entry name" value="Invasin/intimin_cell_adhesion"/>
</dbReference>
<keyword evidence="1" id="KW-0732">Signal</keyword>
<evidence type="ECO:0000313" key="3">
    <source>
        <dbReference type="EMBL" id="MBB4035945.1"/>
    </source>
</evidence>
<reference evidence="3 4" key="1">
    <citation type="submission" date="2020-08" db="EMBL/GenBank/DDBJ databases">
        <title>Genomic Encyclopedia of Type Strains, Phase IV (KMG-IV): sequencing the most valuable type-strain genomes for metagenomic binning, comparative biology and taxonomic classification.</title>
        <authorList>
            <person name="Goeker M."/>
        </authorList>
    </citation>
    <scope>NUCLEOTIDE SEQUENCE [LARGE SCALE GENOMIC DNA]</scope>
    <source>
        <strain evidence="3 4">DSM 104969</strain>
    </source>
</reference>
<gene>
    <name evidence="3" type="ORF">GGR21_001840</name>
</gene>
<evidence type="ECO:0000256" key="1">
    <source>
        <dbReference type="SAM" id="SignalP"/>
    </source>
</evidence>
<dbReference type="EMBL" id="JACIEP010000005">
    <property type="protein sequence ID" value="MBB4035945.1"/>
    <property type="molecule type" value="Genomic_DNA"/>
</dbReference>
<evidence type="ECO:0000313" key="4">
    <source>
        <dbReference type="Proteomes" id="UP000555103"/>
    </source>
</evidence>
<accession>A0A840CSS0</accession>
<protein>
    <recommendedName>
        <fullName evidence="2">BIG2 domain-containing protein</fullName>
    </recommendedName>
</protein>
<feature type="signal peptide" evidence="1">
    <location>
        <begin position="1"/>
        <end position="20"/>
    </location>
</feature>
<keyword evidence="4" id="KW-1185">Reference proteome</keyword>
<dbReference type="Proteomes" id="UP000555103">
    <property type="component" value="Unassembled WGS sequence"/>
</dbReference>
<dbReference type="Pfam" id="PF02368">
    <property type="entry name" value="Big_2"/>
    <property type="match status" value="1"/>
</dbReference>
<feature type="domain" description="BIG2" evidence="2">
    <location>
        <begin position="48"/>
        <end position="97"/>
    </location>
</feature>
<dbReference type="PROSITE" id="PS51257">
    <property type="entry name" value="PROKAR_LIPOPROTEIN"/>
    <property type="match status" value="1"/>
</dbReference>
<proteinExistence type="predicted"/>
<evidence type="ECO:0000259" key="2">
    <source>
        <dbReference type="Pfam" id="PF02368"/>
    </source>
</evidence>
<dbReference type="RefSeq" id="WP_183306850.1">
    <property type="nucleotide sequence ID" value="NZ_JACIEP010000005.1"/>
</dbReference>
<comment type="caution">
    <text evidence="3">The sequence shown here is derived from an EMBL/GenBank/DDBJ whole genome shotgun (WGS) entry which is preliminary data.</text>
</comment>
<dbReference type="AlphaFoldDB" id="A0A840CSS0"/>
<dbReference type="SUPFAM" id="SSF49373">
    <property type="entry name" value="Invasin/intimin cell-adhesion fragments"/>
    <property type="match status" value="1"/>
</dbReference>
<name>A0A840CSS0_9BACT</name>
<organism evidence="3 4">
    <name type="scientific">Dysgonomonas hofstadii</name>
    <dbReference type="NCBI Taxonomy" id="637886"/>
    <lineage>
        <taxon>Bacteria</taxon>
        <taxon>Pseudomonadati</taxon>
        <taxon>Bacteroidota</taxon>
        <taxon>Bacteroidia</taxon>
        <taxon>Bacteroidales</taxon>
        <taxon>Dysgonomonadaceae</taxon>
        <taxon>Dysgonomonas</taxon>
    </lineage>
</organism>
<feature type="chain" id="PRO_5032941038" description="BIG2 domain-containing protein" evidence="1">
    <location>
        <begin position="21"/>
        <end position="256"/>
    </location>
</feature>
<dbReference type="InterPro" id="IPR003343">
    <property type="entry name" value="Big_2"/>
</dbReference>